<evidence type="ECO:0000313" key="3">
    <source>
        <dbReference type="Proteomes" id="UP000830671"/>
    </source>
</evidence>
<proteinExistence type="predicted"/>
<sequence length="192" mass="21639">MPTAGARAGQQTKKQGEETAEKERYKDQDGRREAPPAYPCKLRVLGAPIGIQRKYPIGPTPTSSDSAPLFCSSHTTVRKRYFPTPASFPPQLCMTGFLCIFSSRDSNIHSVFDTINQESFLFPVKEATIKMAVPFQRWKDRIRAIIVGLTRLDRLYTIRKPFLFPNISAQIRVRGRRQSTAKKAAKHARTVG</sequence>
<keyword evidence="3" id="KW-1185">Reference proteome</keyword>
<dbReference type="AlphaFoldDB" id="A0A9Q8WJM4"/>
<feature type="region of interest" description="Disordered" evidence="1">
    <location>
        <begin position="1"/>
        <end position="37"/>
    </location>
</feature>
<dbReference type="KEGG" id="clup:CLUP02_10734"/>
<dbReference type="Proteomes" id="UP000830671">
    <property type="component" value="Chromosome 5"/>
</dbReference>
<evidence type="ECO:0000256" key="1">
    <source>
        <dbReference type="SAM" id="MobiDB-lite"/>
    </source>
</evidence>
<protein>
    <submittedName>
        <fullName evidence="2">Uncharacterized protein</fullName>
    </submittedName>
</protein>
<feature type="compositionally biased region" description="Basic and acidic residues" evidence="1">
    <location>
        <begin position="14"/>
        <end position="34"/>
    </location>
</feature>
<gene>
    <name evidence="2" type="ORF">CLUP02_10734</name>
</gene>
<organism evidence="2 3">
    <name type="scientific">Colletotrichum lupini</name>
    <dbReference type="NCBI Taxonomy" id="145971"/>
    <lineage>
        <taxon>Eukaryota</taxon>
        <taxon>Fungi</taxon>
        <taxon>Dikarya</taxon>
        <taxon>Ascomycota</taxon>
        <taxon>Pezizomycotina</taxon>
        <taxon>Sordariomycetes</taxon>
        <taxon>Hypocreomycetidae</taxon>
        <taxon>Glomerellales</taxon>
        <taxon>Glomerellaceae</taxon>
        <taxon>Colletotrichum</taxon>
        <taxon>Colletotrichum acutatum species complex</taxon>
    </lineage>
</organism>
<dbReference type="GeneID" id="73344717"/>
<name>A0A9Q8WJM4_9PEZI</name>
<reference evidence="2" key="1">
    <citation type="journal article" date="2021" name="Mol. Plant Microbe Interact.">
        <title>Complete Genome Sequence of the Plant-Pathogenic Fungus Colletotrichum lupini.</title>
        <authorList>
            <person name="Baroncelli R."/>
            <person name="Pensec F."/>
            <person name="Da Lio D."/>
            <person name="Boufleur T."/>
            <person name="Vicente I."/>
            <person name="Sarrocco S."/>
            <person name="Picot A."/>
            <person name="Baraldi E."/>
            <person name="Sukno S."/>
            <person name="Thon M."/>
            <person name="Le Floch G."/>
        </authorList>
    </citation>
    <scope>NUCLEOTIDE SEQUENCE</scope>
    <source>
        <strain evidence="2">IMI 504893</strain>
    </source>
</reference>
<dbReference type="RefSeq" id="XP_049146852.1">
    <property type="nucleotide sequence ID" value="XM_049289707.1"/>
</dbReference>
<evidence type="ECO:0000313" key="2">
    <source>
        <dbReference type="EMBL" id="UQC85237.1"/>
    </source>
</evidence>
<dbReference type="EMBL" id="CP019477">
    <property type="protein sequence ID" value="UQC85237.1"/>
    <property type="molecule type" value="Genomic_DNA"/>
</dbReference>
<accession>A0A9Q8WJM4</accession>